<reference evidence="1 2" key="1">
    <citation type="journal article" date="2022" name="DNA Res.">
        <title>Chromosomal-level genome assembly of the orchid tree Bauhinia variegata (Leguminosae; Cercidoideae) supports the allotetraploid origin hypothesis of Bauhinia.</title>
        <authorList>
            <person name="Zhong Y."/>
            <person name="Chen Y."/>
            <person name="Zheng D."/>
            <person name="Pang J."/>
            <person name="Liu Y."/>
            <person name="Luo S."/>
            <person name="Meng S."/>
            <person name="Qian L."/>
            <person name="Wei D."/>
            <person name="Dai S."/>
            <person name="Zhou R."/>
        </authorList>
    </citation>
    <scope>NUCLEOTIDE SEQUENCE [LARGE SCALE GENOMIC DNA]</scope>
    <source>
        <strain evidence="1">BV-YZ2020</strain>
    </source>
</reference>
<keyword evidence="2" id="KW-1185">Reference proteome</keyword>
<gene>
    <name evidence="1" type="ORF">L6164_011433</name>
</gene>
<name>A0ACB9P6N8_BAUVA</name>
<organism evidence="1 2">
    <name type="scientific">Bauhinia variegata</name>
    <name type="common">Purple orchid tree</name>
    <name type="synonym">Phanera variegata</name>
    <dbReference type="NCBI Taxonomy" id="167791"/>
    <lineage>
        <taxon>Eukaryota</taxon>
        <taxon>Viridiplantae</taxon>
        <taxon>Streptophyta</taxon>
        <taxon>Embryophyta</taxon>
        <taxon>Tracheophyta</taxon>
        <taxon>Spermatophyta</taxon>
        <taxon>Magnoliopsida</taxon>
        <taxon>eudicotyledons</taxon>
        <taxon>Gunneridae</taxon>
        <taxon>Pentapetalae</taxon>
        <taxon>rosids</taxon>
        <taxon>fabids</taxon>
        <taxon>Fabales</taxon>
        <taxon>Fabaceae</taxon>
        <taxon>Cercidoideae</taxon>
        <taxon>Cercideae</taxon>
        <taxon>Bauhiniinae</taxon>
        <taxon>Bauhinia</taxon>
    </lineage>
</organism>
<dbReference type="Proteomes" id="UP000828941">
    <property type="component" value="Chromosome 5"/>
</dbReference>
<proteinExistence type="predicted"/>
<protein>
    <submittedName>
        <fullName evidence="1">Uncharacterized protein</fullName>
    </submittedName>
</protein>
<accession>A0ACB9P6N8</accession>
<comment type="caution">
    <text evidence="1">The sequence shown here is derived from an EMBL/GenBank/DDBJ whole genome shotgun (WGS) entry which is preliminary data.</text>
</comment>
<evidence type="ECO:0000313" key="2">
    <source>
        <dbReference type="Proteomes" id="UP000828941"/>
    </source>
</evidence>
<evidence type="ECO:0000313" key="1">
    <source>
        <dbReference type="EMBL" id="KAI4344175.1"/>
    </source>
</evidence>
<dbReference type="EMBL" id="CM039430">
    <property type="protein sequence ID" value="KAI4344175.1"/>
    <property type="molecule type" value="Genomic_DNA"/>
</dbReference>
<sequence>MLKRNMFLFGAVDLKEGSVAETVNQLQELQKARLELAYEKLFGDTKIEHFIHMDLGVEDDLNAVKNMSSEYAEAKNEAIGGTFLYFQWNITKWSGMEIFSKQAML</sequence>